<dbReference type="InterPro" id="IPR050187">
    <property type="entry name" value="Lipid_Phosphate_FormReg"/>
</dbReference>
<dbReference type="GO" id="GO:0016020">
    <property type="term" value="C:membrane"/>
    <property type="evidence" value="ECO:0007669"/>
    <property type="project" value="TreeGrafter"/>
</dbReference>
<dbReference type="Pfam" id="PF00781">
    <property type="entry name" value="DAGK_cat"/>
    <property type="match status" value="1"/>
</dbReference>
<evidence type="ECO:0000259" key="5">
    <source>
        <dbReference type="PROSITE" id="PS50146"/>
    </source>
</evidence>
<dbReference type="PROSITE" id="PS50146">
    <property type="entry name" value="DAGK"/>
    <property type="match status" value="1"/>
</dbReference>
<dbReference type="Pfam" id="PF19279">
    <property type="entry name" value="YegS_C"/>
    <property type="match status" value="1"/>
</dbReference>
<dbReference type="SUPFAM" id="SSF111331">
    <property type="entry name" value="NAD kinase/diacylglycerol kinase-like"/>
    <property type="match status" value="1"/>
</dbReference>
<dbReference type="GO" id="GO:0001727">
    <property type="term" value="F:lipid kinase activity"/>
    <property type="evidence" value="ECO:0007669"/>
    <property type="project" value="TreeGrafter"/>
</dbReference>
<name>A0A024GM38_9STRA</name>
<sequence length="470" mass="52499">MSHLRIRELAQVNWIDVIGAQITTNTAPYQVLDSSTLLTSSLPTDTMYQIRIMMATRTGKGREKRRIRKWKCHFFIRDIQQVVTCVGYINAFSDPRFKAPSKEAGLDSISQSLSPRKFLVLVNPASGQKKASNMFRNVVQPVFMAGGILINLVITEKQGQATEIASKMQLGTYDCVVIVSGDGLIYEFVQGLKEREDWKEAIQQPLGLIPGGTGNGLCVSNCFRGNESFDAISAAYIIVKGKPSPLDLTMYQSLQDQKKYCSFLSLEWAFIADLDIDSENLRSLGSMRYTVKFFQMYFFANKKYSGTIWYLADEISDYSTTSELDLSLFEGVTLEPLNEPSQKSEMVYHEKKTACGVWKAIRGEFHLVWINNVSHPSSDSFAVPGAKFDDGYAHLLLIKGSVPRSELLKVMLALENGTHIQRSSVEIIRTRAFQVVSDAKDQFCVDGELVPGSAFRGQVHRGVARVVSIA</sequence>
<evidence type="ECO:0000256" key="3">
    <source>
        <dbReference type="ARBA" id="ARBA00022777"/>
    </source>
</evidence>
<comment type="caution">
    <text evidence="6">The sequence shown here is derived from an EMBL/GenBank/DDBJ whole genome shotgun (WGS) entry which is preliminary data.</text>
</comment>
<keyword evidence="7" id="KW-1185">Reference proteome</keyword>
<feature type="domain" description="DAGKc" evidence="5">
    <location>
        <begin position="113"/>
        <end position="255"/>
    </location>
</feature>
<dbReference type="STRING" id="65357.A0A024GM38"/>
<dbReference type="GO" id="GO:0046512">
    <property type="term" value="P:sphingosine biosynthetic process"/>
    <property type="evidence" value="ECO:0007669"/>
    <property type="project" value="TreeGrafter"/>
</dbReference>
<dbReference type="Gene3D" id="3.40.50.10330">
    <property type="entry name" value="Probable inorganic polyphosphate/atp-NAD kinase, domain 1"/>
    <property type="match status" value="1"/>
</dbReference>
<dbReference type="SMART" id="SM00046">
    <property type="entry name" value="DAGKc"/>
    <property type="match status" value="1"/>
</dbReference>
<dbReference type="Gene3D" id="2.60.200.40">
    <property type="match status" value="1"/>
</dbReference>
<evidence type="ECO:0000313" key="7">
    <source>
        <dbReference type="Proteomes" id="UP000053237"/>
    </source>
</evidence>
<dbReference type="EMBL" id="CAIX01000186">
    <property type="protein sequence ID" value="CCI47807.1"/>
    <property type="molecule type" value="Genomic_DNA"/>
</dbReference>
<dbReference type="InParanoid" id="A0A024GM38"/>
<reference evidence="6 7" key="1">
    <citation type="submission" date="2012-05" db="EMBL/GenBank/DDBJ databases">
        <title>Recombination and specialization in a pathogen metapopulation.</title>
        <authorList>
            <person name="Gardiner A."/>
            <person name="Kemen E."/>
            <person name="Schultz-Larsen T."/>
            <person name="MacLean D."/>
            <person name="Van Oosterhout C."/>
            <person name="Jones J.D.G."/>
        </authorList>
    </citation>
    <scope>NUCLEOTIDE SEQUENCE [LARGE SCALE GENOMIC DNA]</scope>
    <source>
        <strain evidence="6 7">Ac Nc2</strain>
    </source>
</reference>
<keyword evidence="3" id="KW-0418">Kinase</keyword>
<dbReference type="InterPro" id="IPR045540">
    <property type="entry name" value="YegS/DAGK_C"/>
</dbReference>
<gene>
    <name evidence="6" type="ORF">BN9_088230</name>
</gene>
<keyword evidence="4" id="KW-0067">ATP-binding</keyword>
<proteinExistence type="predicted"/>
<protein>
    <recommendedName>
        <fullName evidence="5">DAGKc domain-containing protein</fullName>
    </recommendedName>
</protein>
<dbReference type="Proteomes" id="UP000053237">
    <property type="component" value="Unassembled WGS sequence"/>
</dbReference>
<evidence type="ECO:0000256" key="1">
    <source>
        <dbReference type="ARBA" id="ARBA00022679"/>
    </source>
</evidence>
<dbReference type="GO" id="GO:0005737">
    <property type="term" value="C:cytoplasm"/>
    <property type="evidence" value="ECO:0007669"/>
    <property type="project" value="TreeGrafter"/>
</dbReference>
<dbReference type="InterPro" id="IPR001206">
    <property type="entry name" value="Diacylglycerol_kinase_cat_dom"/>
</dbReference>
<organism evidence="6 7">
    <name type="scientific">Albugo candida</name>
    <dbReference type="NCBI Taxonomy" id="65357"/>
    <lineage>
        <taxon>Eukaryota</taxon>
        <taxon>Sar</taxon>
        <taxon>Stramenopiles</taxon>
        <taxon>Oomycota</taxon>
        <taxon>Peronosporomycetes</taxon>
        <taxon>Albuginales</taxon>
        <taxon>Albuginaceae</taxon>
        <taxon>Albugo</taxon>
    </lineage>
</organism>
<keyword evidence="1" id="KW-0808">Transferase</keyword>
<dbReference type="InterPro" id="IPR017438">
    <property type="entry name" value="ATP-NAD_kinase_N"/>
</dbReference>
<evidence type="ECO:0000256" key="2">
    <source>
        <dbReference type="ARBA" id="ARBA00022741"/>
    </source>
</evidence>
<dbReference type="PANTHER" id="PTHR12358">
    <property type="entry name" value="SPHINGOSINE KINASE"/>
    <property type="match status" value="1"/>
</dbReference>
<evidence type="ECO:0000256" key="4">
    <source>
        <dbReference type="ARBA" id="ARBA00022840"/>
    </source>
</evidence>
<dbReference type="OrthoDB" id="3853857at2759"/>
<evidence type="ECO:0000313" key="6">
    <source>
        <dbReference type="EMBL" id="CCI47807.1"/>
    </source>
</evidence>
<dbReference type="PANTHER" id="PTHR12358:SF31">
    <property type="entry name" value="ACYLGLYCEROL KINASE, MITOCHONDRIAL"/>
    <property type="match status" value="1"/>
</dbReference>
<dbReference type="GO" id="GO:0005524">
    <property type="term" value="F:ATP binding"/>
    <property type="evidence" value="ECO:0007669"/>
    <property type="project" value="UniProtKB-KW"/>
</dbReference>
<dbReference type="AlphaFoldDB" id="A0A024GM38"/>
<dbReference type="InterPro" id="IPR016064">
    <property type="entry name" value="NAD/diacylglycerol_kinase_sf"/>
</dbReference>
<keyword evidence="2" id="KW-0547">Nucleotide-binding</keyword>
<accession>A0A024GM38</accession>